<feature type="domain" description="Calpain catalytic" evidence="7">
    <location>
        <begin position="92"/>
        <end position="378"/>
    </location>
</feature>
<dbReference type="PROSITE" id="PS50203">
    <property type="entry name" value="CALPAIN_CAT"/>
    <property type="match status" value="1"/>
</dbReference>
<dbReference type="InterPro" id="IPR038765">
    <property type="entry name" value="Papain-like_cys_pep_sf"/>
</dbReference>
<accession>A0ABQ9ETE2</accession>
<dbReference type="Gene3D" id="2.60.120.380">
    <property type="match status" value="1"/>
</dbReference>
<feature type="compositionally biased region" description="Polar residues" evidence="6">
    <location>
        <begin position="1"/>
        <end position="22"/>
    </location>
</feature>
<evidence type="ECO:0000256" key="2">
    <source>
        <dbReference type="ARBA" id="ARBA00022670"/>
    </source>
</evidence>
<dbReference type="SUPFAM" id="SSF54001">
    <property type="entry name" value="Cysteine proteinases"/>
    <property type="match status" value="1"/>
</dbReference>
<evidence type="ECO:0000313" key="8">
    <source>
        <dbReference type="EMBL" id="KAJ8308469.1"/>
    </source>
</evidence>
<reference evidence="8 9" key="1">
    <citation type="submission" date="2022-12" db="EMBL/GenBank/DDBJ databases">
        <title>Chromosome-level genome of Tegillarca granosa.</title>
        <authorList>
            <person name="Kim J."/>
        </authorList>
    </citation>
    <scope>NUCLEOTIDE SEQUENCE [LARGE SCALE GENOMIC DNA]</scope>
    <source>
        <strain evidence="8">Teg-2019</strain>
        <tissue evidence="8">Adductor muscle</tissue>
    </source>
</reference>
<feature type="active site" evidence="5">
    <location>
        <position position="316"/>
    </location>
</feature>
<feature type="active site" evidence="5">
    <location>
        <position position="344"/>
    </location>
</feature>
<dbReference type="Gene3D" id="3.90.70.10">
    <property type="entry name" value="Cysteine proteinases"/>
    <property type="match status" value="1"/>
</dbReference>
<dbReference type="InterPro" id="IPR022684">
    <property type="entry name" value="Calpain_cysteine_protease"/>
</dbReference>
<dbReference type="SUPFAM" id="SSF49758">
    <property type="entry name" value="Calpain large subunit, middle domain (domain III)"/>
    <property type="match status" value="1"/>
</dbReference>
<dbReference type="InterPro" id="IPR001300">
    <property type="entry name" value="Peptidase_C2_calpain_cat"/>
</dbReference>
<feature type="region of interest" description="Disordered" evidence="6">
    <location>
        <begin position="1"/>
        <end position="31"/>
    </location>
</feature>
<dbReference type="PRINTS" id="PR00704">
    <property type="entry name" value="CALPAIN"/>
</dbReference>
<keyword evidence="3 5" id="KW-0378">Hydrolase</keyword>
<dbReference type="Pfam" id="PF00648">
    <property type="entry name" value="Peptidase_C2"/>
    <property type="match status" value="1"/>
</dbReference>
<keyword evidence="4 5" id="KW-0788">Thiol protease</keyword>
<dbReference type="Proteomes" id="UP001217089">
    <property type="component" value="Unassembled WGS sequence"/>
</dbReference>
<evidence type="ECO:0000259" key="7">
    <source>
        <dbReference type="PROSITE" id="PS50203"/>
    </source>
</evidence>
<dbReference type="PANTHER" id="PTHR10183:SF433">
    <property type="entry name" value="CALPAIN-A-RELATED"/>
    <property type="match status" value="1"/>
</dbReference>
<keyword evidence="9" id="KW-1185">Reference proteome</keyword>
<evidence type="ECO:0000313" key="9">
    <source>
        <dbReference type="Proteomes" id="UP001217089"/>
    </source>
</evidence>
<feature type="active site" evidence="5">
    <location>
        <position position="151"/>
    </location>
</feature>
<dbReference type="CDD" id="cd00044">
    <property type="entry name" value="CysPc"/>
    <property type="match status" value="1"/>
</dbReference>
<name>A0ABQ9ETE2_TEGGR</name>
<dbReference type="PROSITE" id="PS00139">
    <property type="entry name" value="THIOL_PROTEASE_CYS"/>
    <property type="match status" value="1"/>
</dbReference>
<evidence type="ECO:0000256" key="1">
    <source>
        <dbReference type="ARBA" id="ARBA00007623"/>
    </source>
</evidence>
<gene>
    <name evidence="8" type="ORF">KUTeg_013343</name>
</gene>
<dbReference type="InterPro" id="IPR022682">
    <property type="entry name" value="Calpain_domain_III"/>
</dbReference>
<evidence type="ECO:0000256" key="3">
    <source>
        <dbReference type="ARBA" id="ARBA00022801"/>
    </source>
</evidence>
<proteinExistence type="inferred from homology"/>
<organism evidence="8 9">
    <name type="scientific">Tegillarca granosa</name>
    <name type="common">Malaysian cockle</name>
    <name type="synonym">Anadara granosa</name>
    <dbReference type="NCBI Taxonomy" id="220873"/>
    <lineage>
        <taxon>Eukaryota</taxon>
        <taxon>Metazoa</taxon>
        <taxon>Spiralia</taxon>
        <taxon>Lophotrochozoa</taxon>
        <taxon>Mollusca</taxon>
        <taxon>Bivalvia</taxon>
        <taxon>Autobranchia</taxon>
        <taxon>Pteriomorphia</taxon>
        <taxon>Arcoida</taxon>
        <taxon>Arcoidea</taxon>
        <taxon>Arcidae</taxon>
        <taxon>Tegillarca</taxon>
    </lineage>
</organism>
<evidence type="ECO:0000256" key="4">
    <source>
        <dbReference type="ARBA" id="ARBA00022807"/>
    </source>
</evidence>
<sequence length="440" mass="49928">MAFQNQARYSNTGYQRQKSPGNSPGYDPHVQHAIQNHSGFKNGQAMDRSMNLMTTAVNSVRPFRETESHSRHHRGTSSFDNLRSDLLRRGILFEDPEFLAQDASVYFSRSPPFRLDWKRPAEIASYHRQRPVFIHDNSSRFDAIQGELGDCWVVSAIACLSGPDHRELFRRVVPADQGFQDGSYAGIFRFNFWHFGKWEEIIIDDRLPTERGNLIFVQSHQRNEFWAALLEKAYAKLYGSYEALKSGNIGDALTDFCGGLTENYTLRGPQANVPRNIVNILFKALDRQSLIGCGINSVKGHPGAESILPSGLVAGHAYSITDLREILLMSDTGEIPITLVRVRNPWGNKVEWKGAWGDRMEFGDFLHNFDTLDICNLTPDSPIEMPKQWHTAEYHGRWVKGFSAGGRPTHRDSHWTNPQYKVTLSDSDEDDDSICSLSFN</sequence>
<comment type="similarity">
    <text evidence="1">Belongs to the peptidase C2 family.</text>
</comment>
<dbReference type="SMART" id="SM00230">
    <property type="entry name" value="CysPc"/>
    <property type="match status" value="1"/>
</dbReference>
<dbReference type="PANTHER" id="PTHR10183">
    <property type="entry name" value="CALPAIN"/>
    <property type="match status" value="1"/>
</dbReference>
<dbReference type="EMBL" id="JARBDR010000657">
    <property type="protein sequence ID" value="KAJ8308469.1"/>
    <property type="molecule type" value="Genomic_DNA"/>
</dbReference>
<evidence type="ECO:0000256" key="6">
    <source>
        <dbReference type="SAM" id="MobiDB-lite"/>
    </source>
</evidence>
<protein>
    <recommendedName>
        <fullName evidence="7">Calpain catalytic domain-containing protein</fullName>
    </recommendedName>
</protein>
<evidence type="ECO:0000256" key="5">
    <source>
        <dbReference type="PROSITE-ProRule" id="PRU00239"/>
    </source>
</evidence>
<dbReference type="Pfam" id="PF01067">
    <property type="entry name" value="Calpain_III"/>
    <property type="match status" value="1"/>
</dbReference>
<dbReference type="InterPro" id="IPR000169">
    <property type="entry name" value="Pept_cys_AS"/>
</dbReference>
<comment type="caution">
    <text evidence="8">The sequence shown here is derived from an EMBL/GenBank/DDBJ whole genome shotgun (WGS) entry which is preliminary data.</text>
</comment>
<dbReference type="InterPro" id="IPR036213">
    <property type="entry name" value="Calpain_III_sf"/>
</dbReference>
<keyword evidence="2 5" id="KW-0645">Protease</keyword>